<keyword evidence="12" id="KW-1185">Reference proteome</keyword>
<dbReference type="PANTHER" id="PTHR16501">
    <property type="entry name" value="TRANSPORT AND GOLGI ORGANIZATION PROTEIN 11"/>
    <property type="match status" value="1"/>
</dbReference>
<dbReference type="Pfam" id="PF05644">
    <property type="entry name" value="Miff"/>
    <property type="match status" value="1"/>
</dbReference>
<keyword evidence="7" id="KW-0472">Membrane</keyword>
<evidence type="ECO:0000256" key="7">
    <source>
        <dbReference type="ARBA" id="ARBA00023136"/>
    </source>
</evidence>
<accession>A0AA88XM26</accession>
<evidence type="ECO:0000313" key="11">
    <source>
        <dbReference type="EMBL" id="KAK3087856.1"/>
    </source>
</evidence>
<comment type="subcellular location">
    <subcellularLocation>
        <location evidence="9">Mitochondrion outer membrane</location>
        <topology evidence="9">Single-pass type IV membrane protein</topology>
    </subcellularLocation>
    <subcellularLocation>
        <location evidence="9">Peroxisome</location>
    </subcellularLocation>
</comment>
<proteinExistence type="inferred from homology"/>
<dbReference type="GO" id="GO:0000266">
    <property type="term" value="P:mitochondrial fission"/>
    <property type="evidence" value="ECO:0007669"/>
    <property type="project" value="UniProtKB-UniRule"/>
</dbReference>
<sequence>MNEAAVMVPTPQPLCTSGLASGSFFSIFYLNSFEILTHDSPRRAHVSSLPSDYSDVQPKNYDPDFVSQISSKMQVPYSIGAHNTEVEPPRPNPQDHSMYGQHMMVPERILVAGEGKHIGAKEGLRPLQFESMQDSSISVYALQPEPFTPGASLNESLIHTEQDLHMVVSKLARRVKTLEEDAQRRWLSDMILYVLVGGTVLKKIFNWIIQSRD</sequence>
<evidence type="ECO:0000256" key="2">
    <source>
        <dbReference type="ARBA" id="ARBA00022692"/>
    </source>
</evidence>
<dbReference type="GO" id="GO:0005777">
    <property type="term" value="C:peroxisome"/>
    <property type="evidence" value="ECO:0007669"/>
    <property type="project" value="UniProtKB-SubCell"/>
</dbReference>
<dbReference type="InterPro" id="IPR039433">
    <property type="entry name" value="Mff-like_dom"/>
</dbReference>
<keyword evidence="4" id="KW-1133">Transmembrane helix</keyword>
<keyword evidence="8 9" id="KW-0576">Peroxisome</keyword>
<name>A0AA88XM26_PINIB</name>
<dbReference type="EMBL" id="VSWD01000011">
    <property type="protein sequence ID" value="KAK3087856.1"/>
    <property type="molecule type" value="Genomic_DNA"/>
</dbReference>
<evidence type="ECO:0000256" key="3">
    <source>
        <dbReference type="ARBA" id="ARBA00022787"/>
    </source>
</evidence>
<dbReference type="GO" id="GO:0090314">
    <property type="term" value="P:positive regulation of protein targeting to membrane"/>
    <property type="evidence" value="ECO:0007669"/>
    <property type="project" value="UniProtKB-UniRule"/>
</dbReference>
<keyword evidence="2" id="KW-0812">Transmembrane</keyword>
<gene>
    <name evidence="11" type="ORF">FSP39_011553</name>
</gene>
<evidence type="ECO:0000256" key="4">
    <source>
        <dbReference type="ARBA" id="ARBA00022989"/>
    </source>
</evidence>
<keyword evidence="3 9" id="KW-1000">Mitochondrion outer membrane</keyword>
<dbReference type="GO" id="GO:0005741">
    <property type="term" value="C:mitochondrial outer membrane"/>
    <property type="evidence" value="ECO:0007669"/>
    <property type="project" value="UniProtKB-SubCell"/>
</dbReference>
<dbReference type="Proteomes" id="UP001186944">
    <property type="component" value="Unassembled WGS sequence"/>
</dbReference>
<dbReference type="AlphaFoldDB" id="A0AA88XM26"/>
<dbReference type="InterPro" id="IPR008518">
    <property type="entry name" value="Mff/Tango-11"/>
</dbReference>
<keyword evidence="6 9" id="KW-0496">Mitochondrion</keyword>
<keyword evidence="5" id="KW-0175">Coiled coil</keyword>
<comment type="caution">
    <text evidence="11">The sequence shown here is derived from an EMBL/GenBank/DDBJ whole genome shotgun (WGS) entry which is preliminary data.</text>
</comment>
<evidence type="ECO:0000256" key="9">
    <source>
        <dbReference type="RuleBase" id="RU368040"/>
    </source>
</evidence>
<evidence type="ECO:0000259" key="10">
    <source>
        <dbReference type="Pfam" id="PF05644"/>
    </source>
</evidence>
<comment type="function">
    <text evidence="9">Plays a role in mitochondrial and peroxisomal fission. Promotes the recruitment and association of the fission mediator dynamin-related protein 1 (DNM1L) to the mitochondrial surface.</text>
</comment>
<evidence type="ECO:0000256" key="5">
    <source>
        <dbReference type="ARBA" id="ARBA00023054"/>
    </source>
</evidence>
<organism evidence="11 12">
    <name type="scientific">Pinctada imbricata</name>
    <name type="common">Atlantic pearl-oyster</name>
    <name type="synonym">Pinctada martensii</name>
    <dbReference type="NCBI Taxonomy" id="66713"/>
    <lineage>
        <taxon>Eukaryota</taxon>
        <taxon>Metazoa</taxon>
        <taxon>Spiralia</taxon>
        <taxon>Lophotrochozoa</taxon>
        <taxon>Mollusca</taxon>
        <taxon>Bivalvia</taxon>
        <taxon>Autobranchia</taxon>
        <taxon>Pteriomorphia</taxon>
        <taxon>Pterioida</taxon>
        <taxon>Pterioidea</taxon>
        <taxon>Pteriidae</taxon>
        <taxon>Pinctada</taxon>
    </lineage>
</organism>
<evidence type="ECO:0000256" key="8">
    <source>
        <dbReference type="ARBA" id="ARBA00023140"/>
    </source>
</evidence>
<dbReference type="GO" id="GO:0090141">
    <property type="term" value="P:positive regulation of mitochondrial fission"/>
    <property type="evidence" value="ECO:0007669"/>
    <property type="project" value="UniProtKB-UniRule"/>
</dbReference>
<protein>
    <recommendedName>
        <fullName evidence="9">Mitochondrial fission factor</fullName>
    </recommendedName>
</protein>
<reference evidence="11" key="1">
    <citation type="submission" date="2019-08" db="EMBL/GenBank/DDBJ databases">
        <title>The improved chromosome-level genome for the pearl oyster Pinctada fucata martensii using PacBio sequencing and Hi-C.</title>
        <authorList>
            <person name="Zheng Z."/>
        </authorList>
    </citation>
    <scope>NUCLEOTIDE SEQUENCE</scope>
    <source>
        <strain evidence="11">ZZ-2019</strain>
        <tissue evidence="11">Adductor muscle</tissue>
    </source>
</reference>
<evidence type="ECO:0000256" key="1">
    <source>
        <dbReference type="ARBA" id="ARBA00009806"/>
    </source>
</evidence>
<evidence type="ECO:0000256" key="6">
    <source>
        <dbReference type="ARBA" id="ARBA00023128"/>
    </source>
</evidence>
<dbReference type="PANTHER" id="PTHR16501:SF6">
    <property type="entry name" value="TRANSPORT AND GOLGI ORGANIZATION PROTEIN 11"/>
    <property type="match status" value="1"/>
</dbReference>
<feature type="domain" description="Mff-like" evidence="10">
    <location>
        <begin position="59"/>
        <end position="131"/>
    </location>
</feature>
<evidence type="ECO:0000313" key="12">
    <source>
        <dbReference type="Proteomes" id="UP001186944"/>
    </source>
</evidence>
<comment type="similarity">
    <text evidence="1 9">Belongs to the Tango11 family.</text>
</comment>